<comment type="caution">
    <text evidence="1">The sequence shown here is derived from an EMBL/GenBank/DDBJ whole genome shotgun (WGS) entry which is preliminary data.</text>
</comment>
<accession>A0AAW1V2X8</accession>
<protein>
    <submittedName>
        <fullName evidence="1">Uncharacterized protein</fullName>
    </submittedName>
</protein>
<sequence>MAKRFVEDSTYLEYNDTKDYRDDPFTTSFLGIRKSTPLIQAVLKNISQNLTPIRNREVDRERFTAKLLDRSENTNGVNRRRRDNINYSPGDFLLMHLDSQMHISKSDYEFLGLYEVVNCLENE</sequence>
<evidence type="ECO:0000313" key="1">
    <source>
        <dbReference type="EMBL" id="KAK9886229.1"/>
    </source>
</evidence>
<evidence type="ECO:0000313" key="2">
    <source>
        <dbReference type="Proteomes" id="UP001431783"/>
    </source>
</evidence>
<proteinExistence type="predicted"/>
<dbReference type="AlphaFoldDB" id="A0AAW1V2X8"/>
<name>A0AAW1V2X8_9CUCU</name>
<dbReference type="Proteomes" id="UP001431783">
    <property type="component" value="Unassembled WGS sequence"/>
</dbReference>
<reference evidence="1 2" key="1">
    <citation type="submission" date="2023-03" db="EMBL/GenBank/DDBJ databases">
        <title>Genome insight into feeding habits of ladybird beetles.</title>
        <authorList>
            <person name="Li H.-S."/>
            <person name="Huang Y.-H."/>
            <person name="Pang H."/>
        </authorList>
    </citation>
    <scope>NUCLEOTIDE SEQUENCE [LARGE SCALE GENOMIC DNA]</scope>
    <source>
        <strain evidence="1">SYSU_2023b</strain>
        <tissue evidence="1">Whole body</tissue>
    </source>
</reference>
<dbReference type="EMBL" id="JARQZJ010000099">
    <property type="protein sequence ID" value="KAK9886229.1"/>
    <property type="molecule type" value="Genomic_DNA"/>
</dbReference>
<gene>
    <name evidence="1" type="ORF">WA026_015748</name>
</gene>
<organism evidence="1 2">
    <name type="scientific">Henosepilachna vigintioctopunctata</name>
    <dbReference type="NCBI Taxonomy" id="420089"/>
    <lineage>
        <taxon>Eukaryota</taxon>
        <taxon>Metazoa</taxon>
        <taxon>Ecdysozoa</taxon>
        <taxon>Arthropoda</taxon>
        <taxon>Hexapoda</taxon>
        <taxon>Insecta</taxon>
        <taxon>Pterygota</taxon>
        <taxon>Neoptera</taxon>
        <taxon>Endopterygota</taxon>
        <taxon>Coleoptera</taxon>
        <taxon>Polyphaga</taxon>
        <taxon>Cucujiformia</taxon>
        <taxon>Coccinelloidea</taxon>
        <taxon>Coccinellidae</taxon>
        <taxon>Epilachninae</taxon>
        <taxon>Epilachnini</taxon>
        <taxon>Henosepilachna</taxon>
    </lineage>
</organism>
<keyword evidence="2" id="KW-1185">Reference proteome</keyword>